<dbReference type="EMBL" id="CP113088">
    <property type="protein sequence ID" value="WAC01725.1"/>
    <property type="molecule type" value="Genomic_DNA"/>
</dbReference>
<dbReference type="RefSeq" id="WP_267676323.1">
    <property type="nucleotide sequence ID" value="NZ_CP113088.1"/>
</dbReference>
<evidence type="ECO:0000313" key="2">
    <source>
        <dbReference type="Proteomes" id="UP001164705"/>
    </source>
</evidence>
<dbReference type="KEGG" id="lnu:N7U66_17770"/>
<organism evidence="1 2">
    <name type="scientific">Lacinutrix neustonica</name>
    <dbReference type="NCBI Taxonomy" id="2980107"/>
    <lineage>
        <taxon>Bacteria</taxon>
        <taxon>Pseudomonadati</taxon>
        <taxon>Bacteroidota</taxon>
        <taxon>Flavobacteriia</taxon>
        <taxon>Flavobacteriales</taxon>
        <taxon>Flavobacteriaceae</taxon>
        <taxon>Lacinutrix</taxon>
    </lineage>
</organism>
<name>A0A9E8MWT1_9FLAO</name>
<evidence type="ECO:0000313" key="1">
    <source>
        <dbReference type="EMBL" id="WAC01725.1"/>
    </source>
</evidence>
<reference evidence="1" key="1">
    <citation type="submission" date="2022-11" db="EMBL/GenBank/DDBJ databases">
        <title>Lacinutrix neustonica HL-RS19T sp. nov., isolated from the surface microlayer sample of brackish Lake Shihwa.</title>
        <authorList>
            <person name="Choi J.Y."/>
            <person name="Hwang C.Y."/>
        </authorList>
    </citation>
    <scope>NUCLEOTIDE SEQUENCE</scope>
    <source>
        <strain evidence="1">HL-RS19</strain>
    </source>
</reference>
<dbReference type="AlphaFoldDB" id="A0A9E8MWT1"/>
<keyword evidence="2" id="KW-1185">Reference proteome</keyword>
<dbReference type="Proteomes" id="UP001164705">
    <property type="component" value="Chromosome"/>
</dbReference>
<proteinExistence type="predicted"/>
<gene>
    <name evidence="1" type="ORF">N7U66_17770</name>
</gene>
<protein>
    <submittedName>
        <fullName evidence="1">Uncharacterized protein</fullName>
    </submittedName>
</protein>
<sequence length="226" mass="26076">MSLSQSKKVALLLSFFSISLIVSTQESMKKIAVVEGLSKCSKYNELNIETLLQVYDNNTSNHLIGDMYLRVDNQGLPILDFFCDTNPITKEYNTKAYKNYFFTFKIENNNKYLIIEQAQFGKPFALSSKQGVTIDKNGKPLVIEITEYIHEWGYDGPPEDSNRTYFSDINYTLTVKEKEFVKHYSFSSSEIKNNYTINLERYTISILNDLFSESSCLIEMIVTDKL</sequence>
<accession>A0A9E8MWT1</accession>